<evidence type="ECO:0000313" key="3">
    <source>
        <dbReference type="Proteomes" id="UP000219494"/>
    </source>
</evidence>
<accession>A0A285QX12</accession>
<dbReference type="OrthoDB" id="7545400at2"/>
<evidence type="ECO:0000259" key="1">
    <source>
        <dbReference type="Pfam" id="PF07481"/>
    </source>
</evidence>
<name>A0A285QX12_9SPHN</name>
<dbReference type="RefSeq" id="WP_097063488.1">
    <property type="nucleotide sequence ID" value="NZ_OBMI01000002.1"/>
</dbReference>
<sequence>MTVNALAATNASIGFIALSQLAGTGWNQLAAGILVQAAGRLLAGPFAQSCLPATASLNCGVAGREPLASWTASTTGTHTAALDLGDGYSLKIDERNSEMTIFNAATGENTRIWGDPHVEVDGKHAFDFWGTTTFQLENGTKITINTEQFAGNPNMYVASQVVITKGNNSAVIEGISQNQLGDLSVSVGGNGYALDAAHRDGWTVQENASGSGWRADHGGIATQADADITRPGEAYGPGATAPSLGEFWQLLGTFLAFGRLDIGADAALSDRAAIRAFARLV</sequence>
<evidence type="ECO:0000313" key="2">
    <source>
        <dbReference type="EMBL" id="SOB86463.1"/>
    </source>
</evidence>
<dbReference type="EMBL" id="OBMI01000002">
    <property type="protein sequence ID" value="SOB86463.1"/>
    <property type="molecule type" value="Genomic_DNA"/>
</dbReference>
<protein>
    <recommendedName>
        <fullName evidence="1">DUF1521 domain-containing protein</fullName>
    </recommendedName>
</protein>
<proteinExistence type="predicted"/>
<reference evidence="2 3" key="1">
    <citation type="submission" date="2017-07" db="EMBL/GenBank/DDBJ databases">
        <authorList>
            <person name="Sun Z.S."/>
            <person name="Albrecht U."/>
            <person name="Echele G."/>
            <person name="Lee C.C."/>
        </authorList>
    </citation>
    <scope>NUCLEOTIDE SEQUENCE [LARGE SCALE GENOMIC DNA]</scope>
    <source>
        <strain evidence="2 3">CGMCC 1.12672</strain>
    </source>
</reference>
<dbReference type="Pfam" id="PF07481">
    <property type="entry name" value="DUF1521"/>
    <property type="match status" value="1"/>
</dbReference>
<dbReference type="InterPro" id="IPR011086">
    <property type="entry name" value="DUF1521"/>
</dbReference>
<dbReference type="AlphaFoldDB" id="A0A285QX12"/>
<gene>
    <name evidence="2" type="ORF">SAMN06297144_1568</name>
</gene>
<feature type="domain" description="DUF1521" evidence="1">
    <location>
        <begin position="70"/>
        <end position="236"/>
    </location>
</feature>
<dbReference type="Proteomes" id="UP000219494">
    <property type="component" value="Unassembled WGS sequence"/>
</dbReference>
<keyword evidence="3" id="KW-1185">Reference proteome</keyword>
<organism evidence="2 3">
    <name type="scientific">Sphingomonas guangdongensis</name>
    <dbReference type="NCBI Taxonomy" id="1141890"/>
    <lineage>
        <taxon>Bacteria</taxon>
        <taxon>Pseudomonadati</taxon>
        <taxon>Pseudomonadota</taxon>
        <taxon>Alphaproteobacteria</taxon>
        <taxon>Sphingomonadales</taxon>
        <taxon>Sphingomonadaceae</taxon>
        <taxon>Sphingomonas</taxon>
    </lineage>
</organism>